<evidence type="ECO:0000259" key="1">
    <source>
        <dbReference type="Pfam" id="PF00582"/>
    </source>
</evidence>
<dbReference type="AlphaFoldDB" id="A0A0J6VEQ3"/>
<dbReference type="Gene3D" id="3.40.50.620">
    <property type="entry name" value="HUPs"/>
    <property type="match status" value="1"/>
</dbReference>
<dbReference type="InterPro" id="IPR014729">
    <property type="entry name" value="Rossmann-like_a/b/a_fold"/>
</dbReference>
<dbReference type="PATRIC" id="fig|1807.14.peg.5121"/>
<dbReference type="InterPro" id="IPR006016">
    <property type="entry name" value="UspA"/>
</dbReference>
<comment type="caution">
    <text evidence="2">The sequence shown here is derived from an EMBL/GenBank/DDBJ whole genome shotgun (WGS) entry which is preliminary data.</text>
</comment>
<dbReference type="RefSeq" id="WP_048425137.1">
    <property type="nucleotide sequence ID" value="NZ_JYNU01000058.1"/>
</dbReference>
<reference evidence="2 3" key="1">
    <citation type="journal article" date="2015" name="Genome Biol. Evol.">
        <title>Characterization of Three Mycobacterium spp. with Potential Use in Bioremediation by Genome Sequencing and Comparative Genomics.</title>
        <authorList>
            <person name="Das S."/>
            <person name="Pettersson B.M."/>
            <person name="Behra P.R."/>
            <person name="Ramesh M."/>
            <person name="Dasgupta S."/>
            <person name="Bhattacharya A."/>
            <person name="Kirsebom L.A."/>
        </authorList>
    </citation>
    <scope>NUCLEOTIDE SEQUENCE [LARGE SCALE GENOMIC DNA]</scope>
    <source>
        <strain evidence="2 3">DSM 44075</strain>
    </source>
</reference>
<dbReference type="EMBL" id="JYNU01000058">
    <property type="protein sequence ID" value="KMO68082.1"/>
    <property type="molecule type" value="Genomic_DNA"/>
</dbReference>
<dbReference type="Proteomes" id="UP000036313">
    <property type="component" value="Unassembled WGS sequence"/>
</dbReference>
<evidence type="ECO:0000313" key="3">
    <source>
        <dbReference type="Proteomes" id="UP000036313"/>
    </source>
</evidence>
<dbReference type="SUPFAM" id="SSF52402">
    <property type="entry name" value="Adenine nucleotide alpha hydrolases-like"/>
    <property type="match status" value="1"/>
</dbReference>
<accession>A0A0J6VEQ3</accession>
<feature type="domain" description="UspA" evidence="1">
    <location>
        <begin position="14"/>
        <end position="135"/>
    </location>
</feature>
<dbReference type="Pfam" id="PF00582">
    <property type="entry name" value="Usp"/>
    <property type="match status" value="1"/>
</dbReference>
<sequence>MTPSATVHGGDGCVVVGVDGSLASLNAVRWAAAEAVAEDAVLRLVHVTAQAPDPPDADPVLIRAERAAVDSAGSVRVELASVIGVPGAILVGESERAAMVCIGSRHREHHSGAAPIGPTALTLAEGAHCPVAIIRTRRDGTPQTDGVISVVLSDEAGNDDVVHLAMHEGRLRHATVRQIDRRALSWIRRYPDVHVETVAAGTGGHYDRGDEADGGVGLAVVGPGDARRLATMAAPNCHPILGYPDCSLLLVRT</sequence>
<evidence type="ECO:0000313" key="2">
    <source>
        <dbReference type="EMBL" id="KMO68082.1"/>
    </source>
</evidence>
<gene>
    <name evidence="2" type="ORF">MOBUDSM44075_05080</name>
</gene>
<protein>
    <submittedName>
        <fullName evidence="2">Universal stress protein</fullName>
    </submittedName>
</protein>
<name>A0A0J6VEQ3_9MYCO</name>
<proteinExistence type="predicted"/>
<organism evidence="2 3">
    <name type="scientific">Mycolicibacterium obuense</name>
    <dbReference type="NCBI Taxonomy" id="1807"/>
    <lineage>
        <taxon>Bacteria</taxon>
        <taxon>Bacillati</taxon>
        <taxon>Actinomycetota</taxon>
        <taxon>Actinomycetes</taxon>
        <taxon>Mycobacteriales</taxon>
        <taxon>Mycobacteriaceae</taxon>
        <taxon>Mycolicibacterium</taxon>
    </lineage>
</organism>